<gene>
    <name evidence="1" type="ORF">RHGRI_000072</name>
</gene>
<sequence length="106" mass="11927">MCLGWLRPDFVIFPGYSEKQRKASCPKTSSTSLKWEGRISNTFPFTILSYVSNVLRQEVCLCFGSFLMGAMLTSCDRECKQTESPWFLKCQPQRGMPSTALRVAGG</sequence>
<dbReference type="AlphaFoldDB" id="A0AAV6LF40"/>
<accession>A0AAV6LF40</accession>
<protein>
    <submittedName>
        <fullName evidence="1">Uncharacterized protein</fullName>
    </submittedName>
</protein>
<dbReference type="Proteomes" id="UP000823749">
    <property type="component" value="Chromosome 1"/>
</dbReference>
<keyword evidence="2" id="KW-1185">Reference proteome</keyword>
<reference evidence="1" key="1">
    <citation type="submission" date="2020-08" db="EMBL/GenBank/DDBJ databases">
        <title>Plant Genome Project.</title>
        <authorList>
            <person name="Zhang R.-G."/>
        </authorList>
    </citation>
    <scope>NUCLEOTIDE SEQUENCE</scope>
    <source>
        <strain evidence="1">WSP0</strain>
        <tissue evidence="1">Leaf</tissue>
    </source>
</reference>
<evidence type="ECO:0000313" key="2">
    <source>
        <dbReference type="Proteomes" id="UP000823749"/>
    </source>
</evidence>
<name>A0AAV6LF40_9ERIC</name>
<proteinExistence type="predicted"/>
<comment type="caution">
    <text evidence="1">The sequence shown here is derived from an EMBL/GenBank/DDBJ whole genome shotgun (WGS) entry which is preliminary data.</text>
</comment>
<dbReference type="EMBL" id="JACTNZ010000001">
    <property type="protein sequence ID" value="KAG5563743.1"/>
    <property type="molecule type" value="Genomic_DNA"/>
</dbReference>
<evidence type="ECO:0000313" key="1">
    <source>
        <dbReference type="EMBL" id="KAG5563743.1"/>
    </source>
</evidence>
<organism evidence="1 2">
    <name type="scientific">Rhododendron griersonianum</name>
    <dbReference type="NCBI Taxonomy" id="479676"/>
    <lineage>
        <taxon>Eukaryota</taxon>
        <taxon>Viridiplantae</taxon>
        <taxon>Streptophyta</taxon>
        <taxon>Embryophyta</taxon>
        <taxon>Tracheophyta</taxon>
        <taxon>Spermatophyta</taxon>
        <taxon>Magnoliopsida</taxon>
        <taxon>eudicotyledons</taxon>
        <taxon>Gunneridae</taxon>
        <taxon>Pentapetalae</taxon>
        <taxon>asterids</taxon>
        <taxon>Ericales</taxon>
        <taxon>Ericaceae</taxon>
        <taxon>Ericoideae</taxon>
        <taxon>Rhodoreae</taxon>
        <taxon>Rhododendron</taxon>
    </lineage>
</organism>